<accession>A0A835HFG5</accession>
<gene>
    <name evidence="5" type="ORF">IFM89_001205</name>
</gene>
<evidence type="ECO:0000256" key="2">
    <source>
        <dbReference type="ARBA" id="ARBA00022737"/>
    </source>
</evidence>
<dbReference type="SUPFAM" id="SSF50978">
    <property type="entry name" value="WD40 repeat-like"/>
    <property type="match status" value="1"/>
</dbReference>
<dbReference type="PROSITE" id="PS50082">
    <property type="entry name" value="WD_REPEATS_2"/>
    <property type="match status" value="1"/>
</dbReference>
<dbReference type="EMBL" id="JADFTS010000006">
    <property type="protein sequence ID" value="KAF9599615.1"/>
    <property type="molecule type" value="Genomic_DNA"/>
</dbReference>
<dbReference type="OrthoDB" id="10261640at2759"/>
<dbReference type="InterPro" id="IPR051179">
    <property type="entry name" value="WD_repeat_multifunction"/>
</dbReference>
<dbReference type="InterPro" id="IPR015943">
    <property type="entry name" value="WD40/YVTN_repeat-like_dom_sf"/>
</dbReference>
<comment type="caution">
    <text evidence="5">The sequence shown here is derived from an EMBL/GenBank/DDBJ whole genome shotgun (WGS) entry which is preliminary data.</text>
</comment>
<evidence type="ECO:0000313" key="6">
    <source>
        <dbReference type="Proteomes" id="UP000631114"/>
    </source>
</evidence>
<dbReference type="AlphaFoldDB" id="A0A835HFG5"/>
<keyword evidence="1 3" id="KW-0853">WD repeat</keyword>
<sequence>MDSEGNKDECEEVFLDEQDIDEEELPEVDDESNSDVESDSDSDFGNDDSVSSVAFSADGKFLACGTGQGRVQVWDICSSSHKCTFDGPEDIEMPIYIVFGHECGVTCGDFTPDGHSYHTKGLTCLMITPDSALAITGSSDCSVRIVNIMGPGEVVNSLISHEDLIQCVGLSPRLPLVATGGGKELIIWEITHSLFRVVFEAHVSCLVWLGASQYIATGCADGKILIIDSLSGCLVKAFSDHSRPFCLCLFLPMGSFLSRFRR</sequence>
<keyword evidence="6" id="KW-1185">Reference proteome</keyword>
<keyword evidence="2" id="KW-0677">Repeat</keyword>
<proteinExistence type="predicted"/>
<dbReference type="Pfam" id="PF00400">
    <property type="entry name" value="WD40"/>
    <property type="match status" value="3"/>
</dbReference>
<dbReference type="PROSITE" id="PS50294">
    <property type="entry name" value="WD_REPEATS_REGION"/>
    <property type="match status" value="1"/>
</dbReference>
<evidence type="ECO:0008006" key="7">
    <source>
        <dbReference type="Google" id="ProtNLM"/>
    </source>
</evidence>
<feature type="compositionally biased region" description="Acidic residues" evidence="4">
    <location>
        <begin position="9"/>
        <end position="46"/>
    </location>
</feature>
<dbReference type="SMART" id="SM00320">
    <property type="entry name" value="WD40"/>
    <property type="match status" value="4"/>
</dbReference>
<evidence type="ECO:0000256" key="4">
    <source>
        <dbReference type="SAM" id="MobiDB-lite"/>
    </source>
</evidence>
<evidence type="ECO:0000256" key="3">
    <source>
        <dbReference type="PROSITE-ProRule" id="PRU00221"/>
    </source>
</evidence>
<dbReference type="Gene3D" id="2.130.10.10">
    <property type="entry name" value="YVTN repeat-like/Quinoprotein amine dehydrogenase"/>
    <property type="match status" value="2"/>
</dbReference>
<protein>
    <recommendedName>
        <fullName evidence="7">Angio-associated migratory cell protein</fullName>
    </recommendedName>
</protein>
<dbReference type="Proteomes" id="UP000631114">
    <property type="component" value="Unassembled WGS sequence"/>
</dbReference>
<reference evidence="5 6" key="1">
    <citation type="submission" date="2020-10" db="EMBL/GenBank/DDBJ databases">
        <title>The Coptis chinensis genome and diversification of protoberbering-type alkaloids.</title>
        <authorList>
            <person name="Wang B."/>
            <person name="Shu S."/>
            <person name="Song C."/>
            <person name="Liu Y."/>
        </authorList>
    </citation>
    <scope>NUCLEOTIDE SEQUENCE [LARGE SCALE GENOMIC DNA]</scope>
    <source>
        <strain evidence="5">HL-2020</strain>
        <tissue evidence="5">Leaf</tissue>
    </source>
</reference>
<dbReference type="PANTHER" id="PTHR19857">
    <property type="entry name" value="MITOCHONDRIAL DIVISION PROTEIN 1-RELATED"/>
    <property type="match status" value="1"/>
</dbReference>
<dbReference type="PANTHER" id="PTHR19857:SF8">
    <property type="entry name" value="ANGIO-ASSOCIATED MIGRATORY CELL PROTEIN"/>
    <property type="match status" value="1"/>
</dbReference>
<organism evidence="5 6">
    <name type="scientific">Coptis chinensis</name>
    <dbReference type="NCBI Taxonomy" id="261450"/>
    <lineage>
        <taxon>Eukaryota</taxon>
        <taxon>Viridiplantae</taxon>
        <taxon>Streptophyta</taxon>
        <taxon>Embryophyta</taxon>
        <taxon>Tracheophyta</taxon>
        <taxon>Spermatophyta</taxon>
        <taxon>Magnoliopsida</taxon>
        <taxon>Ranunculales</taxon>
        <taxon>Ranunculaceae</taxon>
        <taxon>Coptidoideae</taxon>
        <taxon>Coptis</taxon>
    </lineage>
</organism>
<evidence type="ECO:0000256" key="1">
    <source>
        <dbReference type="ARBA" id="ARBA00022574"/>
    </source>
</evidence>
<dbReference type="InterPro" id="IPR036322">
    <property type="entry name" value="WD40_repeat_dom_sf"/>
</dbReference>
<feature type="region of interest" description="Disordered" evidence="4">
    <location>
        <begin position="1"/>
        <end position="49"/>
    </location>
</feature>
<name>A0A835HFG5_9MAGN</name>
<dbReference type="InterPro" id="IPR001680">
    <property type="entry name" value="WD40_rpt"/>
</dbReference>
<evidence type="ECO:0000313" key="5">
    <source>
        <dbReference type="EMBL" id="KAF9599615.1"/>
    </source>
</evidence>
<feature type="repeat" description="WD" evidence="3">
    <location>
        <begin position="43"/>
        <end position="76"/>
    </location>
</feature>